<sequence length="242" mass="26152">MHSTALAAAAAEPTGFTGWVVSVMETLGGPGAGLIIALENVFPPIPSELILPLAGFTASQGDMNIVSAVLWTTIGSVVGALVLYWLGASLGRERMRRIAAKLPLVKVADVDRTEAWFAKHGVKAVFLGRMIPLFRSFISLPAGVEKMPLPTFVLFTALGSLIWNTLFVVAGYLLGENWYLVEQYAGVVSKVVVGAVVLAIGYFIVARLRRDRAEQDLADDITEEFPRVDPSEDATQQLPRVR</sequence>
<evidence type="ECO:0000256" key="6">
    <source>
        <dbReference type="ARBA" id="ARBA00023136"/>
    </source>
</evidence>
<dbReference type="InterPro" id="IPR032816">
    <property type="entry name" value="VTT_dom"/>
</dbReference>
<feature type="transmembrane region" description="Helical" evidence="7">
    <location>
        <begin position="187"/>
        <end position="205"/>
    </location>
</feature>
<evidence type="ECO:0000256" key="1">
    <source>
        <dbReference type="ARBA" id="ARBA00004651"/>
    </source>
</evidence>
<keyword evidence="4 7" id="KW-0812">Transmembrane</keyword>
<accession>A0A840NSL5</accession>
<evidence type="ECO:0000256" key="4">
    <source>
        <dbReference type="ARBA" id="ARBA00022692"/>
    </source>
</evidence>
<evidence type="ECO:0000256" key="2">
    <source>
        <dbReference type="ARBA" id="ARBA00010792"/>
    </source>
</evidence>
<evidence type="ECO:0000259" key="8">
    <source>
        <dbReference type="Pfam" id="PF09335"/>
    </source>
</evidence>
<keyword evidence="5 7" id="KW-1133">Transmembrane helix</keyword>
<comment type="similarity">
    <text evidence="2">Belongs to the DedA family.</text>
</comment>
<evidence type="ECO:0000313" key="9">
    <source>
        <dbReference type="EMBL" id="MBB5072269.1"/>
    </source>
</evidence>
<keyword evidence="3" id="KW-1003">Cell membrane</keyword>
<dbReference type="Pfam" id="PF09335">
    <property type="entry name" value="VTT_dom"/>
    <property type="match status" value="1"/>
</dbReference>
<dbReference type="InterPro" id="IPR051311">
    <property type="entry name" value="DedA_domain"/>
</dbReference>
<feature type="domain" description="VTT" evidence="8">
    <location>
        <begin position="45"/>
        <end position="172"/>
    </location>
</feature>
<dbReference type="GO" id="GO:0005886">
    <property type="term" value="C:plasma membrane"/>
    <property type="evidence" value="ECO:0007669"/>
    <property type="project" value="UniProtKB-SubCell"/>
</dbReference>
<dbReference type="PANTHER" id="PTHR42709:SF6">
    <property type="entry name" value="UNDECAPRENYL PHOSPHATE TRANSPORTER A"/>
    <property type="match status" value="1"/>
</dbReference>
<evidence type="ECO:0000256" key="7">
    <source>
        <dbReference type="SAM" id="Phobius"/>
    </source>
</evidence>
<dbReference type="RefSeq" id="WP_184483503.1">
    <property type="nucleotide sequence ID" value="NZ_JACHIV010000001.1"/>
</dbReference>
<name>A0A840NSL5_9PSEU</name>
<comment type="subcellular location">
    <subcellularLocation>
        <location evidence="1">Cell membrane</location>
        <topology evidence="1">Multi-pass membrane protein</topology>
    </subcellularLocation>
</comment>
<dbReference type="AlphaFoldDB" id="A0A840NSL5"/>
<evidence type="ECO:0000256" key="3">
    <source>
        <dbReference type="ARBA" id="ARBA00022475"/>
    </source>
</evidence>
<evidence type="ECO:0000256" key="5">
    <source>
        <dbReference type="ARBA" id="ARBA00022989"/>
    </source>
</evidence>
<feature type="transmembrane region" description="Helical" evidence="7">
    <location>
        <begin position="65"/>
        <end position="87"/>
    </location>
</feature>
<reference evidence="9 10" key="1">
    <citation type="submission" date="2020-08" db="EMBL/GenBank/DDBJ databases">
        <title>Sequencing the genomes of 1000 actinobacteria strains.</title>
        <authorList>
            <person name="Klenk H.-P."/>
        </authorList>
    </citation>
    <scope>NUCLEOTIDE SEQUENCE [LARGE SCALE GENOMIC DNA]</scope>
    <source>
        <strain evidence="9 10">DSM 45582</strain>
    </source>
</reference>
<dbReference type="EMBL" id="JACHIV010000001">
    <property type="protein sequence ID" value="MBB5072269.1"/>
    <property type="molecule type" value="Genomic_DNA"/>
</dbReference>
<keyword evidence="10" id="KW-1185">Reference proteome</keyword>
<comment type="caution">
    <text evidence="9">The sequence shown here is derived from an EMBL/GenBank/DDBJ whole genome shotgun (WGS) entry which is preliminary data.</text>
</comment>
<dbReference type="PANTHER" id="PTHR42709">
    <property type="entry name" value="ALKALINE PHOSPHATASE LIKE PROTEIN"/>
    <property type="match status" value="1"/>
</dbReference>
<feature type="transmembrane region" description="Helical" evidence="7">
    <location>
        <begin position="152"/>
        <end position="175"/>
    </location>
</feature>
<dbReference type="Proteomes" id="UP000580474">
    <property type="component" value="Unassembled WGS sequence"/>
</dbReference>
<gene>
    <name evidence="9" type="ORF">BJ969_005357</name>
</gene>
<keyword evidence="6 7" id="KW-0472">Membrane</keyword>
<organism evidence="9 10">
    <name type="scientific">Saccharopolyspora gloriosae</name>
    <dbReference type="NCBI Taxonomy" id="455344"/>
    <lineage>
        <taxon>Bacteria</taxon>
        <taxon>Bacillati</taxon>
        <taxon>Actinomycetota</taxon>
        <taxon>Actinomycetes</taxon>
        <taxon>Pseudonocardiales</taxon>
        <taxon>Pseudonocardiaceae</taxon>
        <taxon>Saccharopolyspora</taxon>
    </lineage>
</organism>
<proteinExistence type="inferred from homology"/>
<evidence type="ECO:0000313" key="10">
    <source>
        <dbReference type="Proteomes" id="UP000580474"/>
    </source>
</evidence>
<protein>
    <submittedName>
        <fullName evidence="9">Membrane protein DedA with SNARE-associated domain</fullName>
    </submittedName>
</protein>